<dbReference type="InterPro" id="IPR050923">
    <property type="entry name" value="Cell_Proc_Reg/RNA_Proc"/>
</dbReference>
<organism evidence="3 4">
    <name type="scientific">Varroa destructor</name>
    <name type="common">Honeybee mite</name>
    <dbReference type="NCBI Taxonomy" id="109461"/>
    <lineage>
        <taxon>Eukaryota</taxon>
        <taxon>Metazoa</taxon>
        <taxon>Ecdysozoa</taxon>
        <taxon>Arthropoda</taxon>
        <taxon>Chelicerata</taxon>
        <taxon>Arachnida</taxon>
        <taxon>Acari</taxon>
        <taxon>Parasitiformes</taxon>
        <taxon>Mesostigmata</taxon>
        <taxon>Gamasina</taxon>
        <taxon>Dermanyssoidea</taxon>
        <taxon>Varroidae</taxon>
        <taxon>Varroa</taxon>
    </lineage>
</organism>
<keyword evidence="4" id="KW-1185">Reference proteome</keyword>
<protein>
    <recommendedName>
        <fullName evidence="2">FHA domain-containing protein</fullName>
    </recommendedName>
</protein>
<dbReference type="InterPro" id="IPR014720">
    <property type="entry name" value="dsRBD_dom"/>
</dbReference>
<dbReference type="RefSeq" id="XP_022664487.1">
    <property type="nucleotide sequence ID" value="XM_022808752.1"/>
</dbReference>
<feature type="compositionally biased region" description="Pro residues" evidence="1">
    <location>
        <begin position="39"/>
        <end position="49"/>
    </location>
</feature>
<dbReference type="Pfam" id="PF00035">
    <property type="entry name" value="dsrm"/>
    <property type="match status" value="1"/>
</dbReference>
<dbReference type="InParanoid" id="A0A7M7MBN3"/>
<reference evidence="3" key="1">
    <citation type="submission" date="2021-01" db="UniProtKB">
        <authorList>
            <consortium name="EnsemblMetazoa"/>
        </authorList>
    </citation>
    <scope>IDENTIFICATION</scope>
</reference>
<sequence>MSSSGDDKMPAPSPTCEFKKPPALLTVGKVGGKKKFRAPEPPKLNPPPITIAKENSTLLEKKEGKDQSLVPVPMVKLKQTTLSIGPDSQDGKILYPAQKCPYDEPSWGGRPEVDFRLSVLKNGTIIGSEKLAKSFFVVGRHQDCDLIMEHPSISRFHAVLQYRKPHPDATDPEKRLGGFYLFDLGSTHGTQLNRQPVDAKSYRRVRVGHHIKFGFSTRAFILEGPAEDEEAESELSVTEIIELRKKREAEWKLMREAERVSKEEAARKRDEEDRDAGINWGMAEDATEEDEECPTMSDVNPFAFGTAENVDEQLYLDDPKKTLRGWFEREGYELEYHVEEKGPQQFICRVKLPIDVGSGSAVIAEACVKGRKKEAVVQCAMEACRILDRHDELRKAHHDSRAKKNLKNWKEDDYYDSDEDEFFDRTGDLVTKREQRKARLEHKGQTVETYESLKEKLAITENAIREINESLEKSKAVEAASKASGDGGDSLESFMKQLKAGTALDKAKRSQLRLDHARLTAEQIRLIRLVNIAKPTELPPLKAMSILPDSSLKEGQRSTEKSVTPMVGSMRGRKRPVLPLTGMPAKVMRMHLEDANDKVLTSTQTSDSTVLRAEPQNKKEEDENETKVEKNTEDEDQNKVNPIKIEQKETMTSTRENSIDIHRNNAHISGNSDDIKNEKNKMIPTEIKQHTIAKFQQLNLTRPQRAIGPTLPPGMLEALNKTSTDDTAENNKLLKLQPSINAAVAENIRESSTPTRNEDFDDWLPPAGQTGDGRTPLNDKFGY</sequence>
<proteinExistence type="predicted"/>
<dbReference type="EnsemblMetazoa" id="XM_022808752">
    <property type="protein sequence ID" value="XP_022664487"/>
    <property type="gene ID" value="LOC111251771"/>
</dbReference>
<dbReference type="InterPro" id="IPR000253">
    <property type="entry name" value="FHA_dom"/>
</dbReference>
<dbReference type="SUPFAM" id="SSF49879">
    <property type="entry name" value="SMAD/FHA domain"/>
    <property type="match status" value="1"/>
</dbReference>
<feature type="compositionally biased region" description="Basic and acidic residues" evidence="1">
    <location>
        <begin position="615"/>
        <end position="631"/>
    </location>
</feature>
<dbReference type="Proteomes" id="UP000594260">
    <property type="component" value="Unplaced"/>
</dbReference>
<feature type="compositionally biased region" description="Basic and acidic residues" evidence="1">
    <location>
        <begin position="551"/>
        <end position="560"/>
    </location>
</feature>
<feature type="region of interest" description="Disordered" evidence="1">
    <location>
        <begin position="598"/>
        <end position="645"/>
    </location>
</feature>
<dbReference type="PANTHER" id="PTHR23308">
    <property type="entry name" value="NUCLEAR INHIBITOR OF PROTEIN PHOSPHATASE-1"/>
    <property type="match status" value="1"/>
</dbReference>
<dbReference type="SMART" id="SM00240">
    <property type="entry name" value="FHA"/>
    <property type="match status" value="1"/>
</dbReference>
<feature type="region of interest" description="Disordered" evidence="1">
    <location>
        <begin position="550"/>
        <end position="578"/>
    </location>
</feature>
<dbReference type="KEGG" id="vde:111251771"/>
<evidence type="ECO:0000313" key="4">
    <source>
        <dbReference type="Proteomes" id="UP000594260"/>
    </source>
</evidence>
<dbReference type="GeneID" id="111251771"/>
<dbReference type="PROSITE" id="PS50006">
    <property type="entry name" value="FHA_DOMAIN"/>
    <property type="match status" value="1"/>
</dbReference>
<dbReference type="AlphaFoldDB" id="A0A7M7MBN3"/>
<dbReference type="OrthoDB" id="433755at2759"/>
<dbReference type="Pfam" id="PF00498">
    <property type="entry name" value="FHA"/>
    <property type="match status" value="1"/>
</dbReference>
<name>A0A7M7MBN3_VARDE</name>
<feature type="compositionally biased region" description="Polar residues" evidence="1">
    <location>
        <begin position="599"/>
        <end position="609"/>
    </location>
</feature>
<dbReference type="InterPro" id="IPR008984">
    <property type="entry name" value="SMAD_FHA_dom_sf"/>
</dbReference>
<feature type="region of interest" description="Disordered" evidence="1">
    <location>
        <begin position="31"/>
        <end position="50"/>
    </location>
</feature>
<dbReference type="CDD" id="cd19856">
    <property type="entry name" value="DSRM_Kanadaptin"/>
    <property type="match status" value="1"/>
</dbReference>
<dbReference type="CDD" id="cd22677">
    <property type="entry name" value="FHA_Kanadaptin"/>
    <property type="match status" value="1"/>
</dbReference>
<feature type="domain" description="FHA" evidence="2">
    <location>
        <begin position="136"/>
        <end position="197"/>
    </location>
</feature>
<evidence type="ECO:0000259" key="2">
    <source>
        <dbReference type="PROSITE" id="PS50006"/>
    </source>
</evidence>
<dbReference type="OMA" id="QGPNDSQ"/>
<accession>A0A7M7MBN3</accession>
<feature type="region of interest" description="Disordered" evidence="1">
    <location>
        <begin position="748"/>
        <end position="783"/>
    </location>
</feature>
<evidence type="ECO:0000256" key="1">
    <source>
        <dbReference type="SAM" id="MobiDB-lite"/>
    </source>
</evidence>
<dbReference type="FunCoup" id="A0A7M7MBN3">
    <property type="interactions" value="1453"/>
</dbReference>
<dbReference type="Gene3D" id="2.60.200.20">
    <property type="match status" value="1"/>
</dbReference>
<evidence type="ECO:0000313" key="3">
    <source>
        <dbReference type="EnsemblMetazoa" id="XP_022664487"/>
    </source>
</evidence>
<feature type="region of interest" description="Disordered" evidence="1">
    <location>
        <begin position="1"/>
        <end position="20"/>
    </location>
</feature>